<dbReference type="HOGENOM" id="CLU_1466286_0_0_7"/>
<dbReference type="EMBL" id="FQ312005">
    <property type="protein sequence ID" value="CBW26771.1"/>
    <property type="molecule type" value="Genomic_DNA"/>
</dbReference>
<sequence>MFRVCTLSFILTMFGMQAHALEWREIAGCYQTVAYNNTYLENSYRNYSVINLSENPLFFISVDEEEYVVHTAVLYKGDSNYHYQDIYFEDGSNSNNRGLLKNDFKSYVRYRFSPDKVIKLTSQFSARHVDGNTYEVISFKNIEFAGETFLESGRFVLEKVDCYDDIETEELFSRGIELPFELEL</sequence>
<reference evidence="3" key="1">
    <citation type="journal article" date="2013" name="ISME J.">
        <title>A small predatory core genome in the divergent marine Bacteriovorax marinus SJ and the terrestrial Bdellovibrio bacteriovorus.</title>
        <authorList>
            <person name="Crossman L.C."/>
            <person name="Chen H."/>
            <person name="Cerdeno-Tarraga A.M."/>
            <person name="Brooks K."/>
            <person name="Quail M.A."/>
            <person name="Pineiro S.A."/>
            <person name="Hobley L."/>
            <person name="Sockett R.E."/>
            <person name="Bentley S.D."/>
            <person name="Parkhill J."/>
            <person name="Williams H.N."/>
            <person name="Stine O.C."/>
        </authorList>
    </citation>
    <scope>NUCLEOTIDE SEQUENCE [LARGE SCALE GENOMIC DNA]</scope>
    <source>
        <strain evidence="3">ATCC BAA-682 / DSM 15412 / SJ</strain>
    </source>
</reference>
<feature type="signal peptide" evidence="1">
    <location>
        <begin position="1"/>
        <end position="20"/>
    </location>
</feature>
<protein>
    <recommendedName>
        <fullName evidence="4">Lipoprotein</fullName>
    </recommendedName>
</protein>
<name>E1X2K4_HALMS</name>
<evidence type="ECO:0000313" key="3">
    <source>
        <dbReference type="Proteomes" id="UP000008963"/>
    </source>
</evidence>
<evidence type="ECO:0000256" key="1">
    <source>
        <dbReference type="SAM" id="SignalP"/>
    </source>
</evidence>
<gene>
    <name evidence="2" type="ordered locus">BMS_1956</name>
</gene>
<keyword evidence="1" id="KW-0732">Signal</keyword>
<dbReference type="PATRIC" id="fig|862908.3.peg.1855"/>
<accession>E1X2K4</accession>
<dbReference type="Proteomes" id="UP000008963">
    <property type="component" value="Chromosome"/>
</dbReference>
<evidence type="ECO:0008006" key="4">
    <source>
        <dbReference type="Google" id="ProtNLM"/>
    </source>
</evidence>
<dbReference type="RefSeq" id="WP_014244552.1">
    <property type="nucleotide sequence ID" value="NC_016620.1"/>
</dbReference>
<keyword evidence="3" id="KW-1185">Reference proteome</keyword>
<dbReference type="STRING" id="862908.BMS_1956"/>
<evidence type="ECO:0000313" key="2">
    <source>
        <dbReference type="EMBL" id="CBW26771.1"/>
    </source>
</evidence>
<dbReference type="KEGG" id="bmx:BMS_1956"/>
<organism evidence="2 3">
    <name type="scientific">Halobacteriovorax marinus (strain ATCC BAA-682 / DSM 15412 / SJ)</name>
    <name type="common">Bacteriovorax marinus</name>
    <dbReference type="NCBI Taxonomy" id="862908"/>
    <lineage>
        <taxon>Bacteria</taxon>
        <taxon>Pseudomonadati</taxon>
        <taxon>Bdellovibrionota</taxon>
        <taxon>Bacteriovoracia</taxon>
        <taxon>Bacteriovoracales</taxon>
        <taxon>Halobacteriovoraceae</taxon>
        <taxon>Halobacteriovorax</taxon>
    </lineage>
</organism>
<dbReference type="AlphaFoldDB" id="E1X2K4"/>
<dbReference type="OrthoDB" id="9978586at2"/>
<feature type="chain" id="PRO_5003154649" description="Lipoprotein" evidence="1">
    <location>
        <begin position="21"/>
        <end position="184"/>
    </location>
</feature>
<proteinExistence type="predicted"/>